<dbReference type="InterPro" id="IPR013332">
    <property type="entry name" value="KPR_N"/>
</dbReference>
<dbReference type="UniPathway" id="UPA00028">
    <property type="reaction ID" value="UER00004"/>
</dbReference>
<comment type="pathway">
    <text evidence="4">Cofactor biosynthesis; (R)-pantothenate biosynthesis; (R)-pantoate from 3-methyl-2-oxobutanoate: step 2/2.</text>
</comment>
<keyword evidence="8" id="KW-1185">Reference proteome</keyword>
<evidence type="ECO:0000313" key="7">
    <source>
        <dbReference type="EMBL" id="TDQ05018.1"/>
    </source>
</evidence>
<dbReference type="FunFam" id="1.10.1040.10:FF:000017">
    <property type="entry name" value="2-dehydropantoate 2-reductase"/>
    <property type="match status" value="1"/>
</dbReference>
<evidence type="ECO:0000256" key="2">
    <source>
        <dbReference type="ARBA" id="ARBA00022857"/>
    </source>
</evidence>
<dbReference type="PANTHER" id="PTHR21708:SF26">
    <property type="entry name" value="2-DEHYDROPANTOATE 2-REDUCTASE"/>
    <property type="match status" value="1"/>
</dbReference>
<dbReference type="NCBIfam" id="NF005091">
    <property type="entry name" value="PRK06522.2-2"/>
    <property type="match status" value="1"/>
</dbReference>
<dbReference type="NCBIfam" id="TIGR00745">
    <property type="entry name" value="apbA_panE"/>
    <property type="match status" value="1"/>
</dbReference>
<dbReference type="SUPFAM" id="SSF51735">
    <property type="entry name" value="NAD(P)-binding Rossmann-fold domains"/>
    <property type="match status" value="1"/>
</dbReference>
<dbReference type="GO" id="GO:0008677">
    <property type="term" value="F:2-dehydropantoate 2-reductase activity"/>
    <property type="evidence" value="ECO:0007669"/>
    <property type="project" value="UniProtKB-EC"/>
</dbReference>
<evidence type="ECO:0000256" key="3">
    <source>
        <dbReference type="ARBA" id="ARBA00023002"/>
    </source>
</evidence>
<dbReference type="AlphaFoldDB" id="A0A4R6SLD3"/>
<dbReference type="InterPro" id="IPR036291">
    <property type="entry name" value="NAD(P)-bd_dom_sf"/>
</dbReference>
<dbReference type="EC" id="1.1.1.169" evidence="4"/>
<feature type="domain" description="Ketopantoate reductase N-terminal" evidence="5">
    <location>
        <begin position="4"/>
        <end position="135"/>
    </location>
</feature>
<accession>A0A4R6SLD3</accession>
<dbReference type="InterPro" id="IPR013752">
    <property type="entry name" value="KPA_reductase"/>
</dbReference>
<dbReference type="EMBL" id="SNXZ01000001">
    <property type="protein sequence ID" value="TDQ05018.1"/>
    <property type="molecule type" value="Genomic_DNA"/>
</dbReference>
<dbReference type="InterPro" id="IPR003710">
    <property type="entry name" value="ApbA"/>
</dbReference>
<dbReference type="RefSeq" id="WP_166659019.1">
    <property type="nucleotide sequence ID" value="NZ_SNXZ01000001.1"/>
</dbReference>
<dbReference type="InterPro" id="IPR013328">
    <property type="entry name" value="6PGD_dom2"/>
</dbReference>
<sequence length="284" mass="30451">MAGVAVVGGGAIGGWLAAGLAHAGHDVALCVRTPVDRLFVDDVEVPVRITADPADVEPVPWVLLATKAQDTAGAQPWLDRLLDDDSTVVVVQNGIDHEERMQAPSVLPALAYVAVERVEPDRIRTHTPGWLEVPDTALGTAFATLAGSGMRVDLAADFRTNAWRKLYANSAANPLGALTLSRMGRLRTGELRDLAARVLHETVEVSVADGAAVDPDAEVARILERWSQMDPGGGSSMLYDRLAGRPMEHEYITGAVVRYADKHGHPAPLNRTLLTLLRALDQSR</sequence>
<reference evidence="7 8" key="1">
    <citation type="submission" date="2019-03" db="EMBL/GenBank/DDBJ databases">
        <title>Genomic Encyclopedia of Type Strains, Phase IV (KMG-IV): sequencing the most valuable type-strain genomes for metagenomic binning, comparative biology and taxonomic classification.</title>
        <authorList>
            <person name="Goeker M."/>
        </authorList>
    </citation>
    <scope>NUCLEOTIDE SEQUENCE [LARGE SCALE GENOMIC DNA]</scope>
    <source>
        <strain evidence="7 8">DSM 45361</strain>
    </source>
</reference>
<dbReference type="Proteomes" id="UP000295444">
    <property type="component" value="Unassembled WGS sequence"/>
</dbReference>
<dbReference type="InterPro" id="IPR008927">
    <property type="entry name" value="6-PGluconate_DH-like_C_sf"/>
</dbReference>
<dbReference type="SUPFAM" id="SSF48179">
    <property type="entry name" value="6-phosphogluconate dehydrogenase C-terminal domain-like"/>
    <property type="match status" value="1"/>
</dbReference>
<keyword evidence="2 4" id="KW-0521">NADP</keyword>
<feature type="domain" description="Ketopantoate reductase C-terminal" evidence="6">
    <location>
        <begin position="157"/>
        <end position="280"/>
    </location>
</feature>
<dbReference type="InterPro" id="IPR051402">
    <property type="entry name" value="KPR-Related"/>
</dbReference>
<keyword evidence="3 4" id="KW-0560">Oxidoreductase</keyword>
<gene>
    <name evidence="7" type="ORF">EV186_101982</name>
</gene>
<comment type="catalytic activity">
    <reaction evidence="4">
        <text>(R)-pantoate + NADP(+) = 2-dehydropantoate + NADPH + H(+)</text>
        <dbReference type="Rhea" id="RHEA:16233"/>
        <dbReference type="ChEBI" id="CHEBI:11561"/>
        <dbReference type="ChEBI" id="CHEBI:15378"/>
        <dbReference type="ChEBI" id="CHEBI:15980"/>
        <dbReference type="ChEBI" id="CHEBI:57783"/>
        <dbReference type="ChEBI" id="CHEBI:58349"/>
        <dbReference type="EC" id="1.1.1.169"/>
    </reaction>
</comment>
<dbReference type="PANTHER" id="PTHR21708">
    <property type="entry name" value="PROBABLE 2-DEHYDROPANTOATE 2-REDUCTASE"/>
    <property type="match status" value="1"/>
</dbReference>
<dbReference type="GO" id="GO:0005737">
    <property type="term" value="C:cytoplasm"/>
    <property type="evidence" value="ECO:0007669"/>
    <property type="project" value="TreeGrafter"/>
</dbReference>
<evidence type="ECO:0000256" key="4">
    <source>
        <dbReference type="RuleBase" id="RU362068"/>
    </source>
</evidence>
<organism evidence="7 8">
    <name type="scientific">Labedaea rhizosphaerae</name>
    <dbReference type="NCBI Taxonomy" id="598644"/>
    <lineage>
        <taxon>Bacteria</taxon>
        <taxon>Bacillati</taxon>
        <taxon>Actinomycetota</taxon>
        <taxon>Actinomycetes</taxon>
        <taxon>Pseudonocardiales</taxon>
        <taxon>Pseudonocardiaceae</taxon>
        <taxon>Labedaea</taxon>
    </lineage>
</organism>
<evidence type="ECO:0000256" key="1">
    <source>
        <dbReference type="ARBA" id="ARBA00007870"/>
    </source>
</evidence>
<comment type="similarity">
    <text evidence="1 4">Belongs to the ketopantoate reductase family.</text>
</comment>
<name>A0A4R6SLD3_LABRH</name>
<protein>
    <recommendedName>
        <fullName evidence="4">2-dehydropantoate 2-reductase</fullName>
        <ecNumber evidence="4">1.1.1.169</ecNumber>
    </recommendedName>
    <alternativeName>
        <fullName evidence="4">Ketopantoate reductase</fullName>
    </alternativeName>
</protein>
<evidence type="ECO:0000313" key="8">
    <source>
        <dbReference type="Proteomes" id="UP000295444"/>
    </source>
</evidence>
<evidence type="ECO:0000259" key="6">
    <source>
        <dbReference type="Pfam" id="PF08546"/>
    </source>
</evidence>
<dbReference type="GO" id="GO:0015940">
    <property type="term" value="P:pantothenate biosynthetic process"/>
    <property type="evidence" value="ECO:0007669"/>
    <property type="project" value="UniProtKB-UniPathway"/>
</dbReference>
<comment type="caution">
    <text evidence="7">The sequence shown here is derived from an EMBL/GenBank/DDBJ whole genome shotgun (WGS) entry which is preliminary data.</text>
</comment>
<dbReference type="Pfam" id="PF02558">
    <property type="entry name" value="ApbA"/>
    <property type="match status" value="1"/>
</dbReference>
<keyword evidence="4" id="KW-0566">Pantothenate biosynthesis</keyword>
<comment type="function">
    <text evidence="4">Catalyzes the NADPH-dependent reduction of ketopantoate into pantoic acid.</text>
</comment>
<dbReference type="Pfam" id="PF08546">
    <property type="entry name" value="ApbA_C"/>
    <property type="match status" value="1"/>
</dbReference>
<dbReference type="Gene3D" id="1.10.1040.10">
    <property type="entry name" value="N-(1-d-carboxylethyl)-l-norvaline Dehydrogenase, domain 2"/>
    <property type="match status" value="1"/>
</dbReference>
<evidence type="ECO:0000259" key="5">
    <source>
        <dbReference type="Pfam" id="PF02558"/>
    </source>
</evidence>
<dbReference type="Gene3D" id="3.40.50.720">
    <property type="entry name" value="NAD(P)-binding Rossmann-like Domain"/>
    <property type="match status" value="1"/>
</dbReference>
<proteinExistence type="inferred from homology"/>